<keyword evidence="2" id="KW-1185">Reference proteome</keyword>
<gene>
    <name evidence="1" type="ORF">ACFQ4C_12890</name>
</gene>
<reference evidence="2" key="1">
    <citation type="journal article" date="2019" name="Int. J. Syst. Evol. Microbiol.">
        <title>The Global Catalogue of Microorganisms (GCM) 10K type strain sequencing project: providing services to taxonomists for standard genome sequencing and annotation.</title>
        <authorList>
            <consortium name="The Broad Institute Genomics Platform"/>
            <consortium name="The Broad Institute Genome Sequencing Center for Infectious Disease"/>
            <person name="Wu L."/>
            <person name="Ma J."/>
        </authorList>
    </citation>
    <scope>NUCLEOTIDE SEQUENCE [LARGE SCALE GENOMIC DNA]</scope>
    <source>
        <strain evidence="2">CCUG 55608</strain>
    </source>
</reference>
<sequence length="117" mass="13399">MPTLVFFFVLSLLFCAVQAFALRSVPEESLVVQLSRYLTDPVLVCQSSRIDFVLISFRVDARERLTDLRVYTCDQEFNTAVAHHLTGRQINNAGMDSQRTQWVRIRFLPTETGTASR</sequence>
<evidence type="ECO:0000313" key="1">
    <source>
        <dbReference type="EMBL" id="MFD1142016.1"/>
    </source>
</evidence>
<accession>A0ABW3Q9B6</accession>
<organism evidence="1 2">
    <name type="scientific">Larkinella insperata</name>
    <dbReference type="NCBI Taxonomy" id="332158"/>
    <lineage>
        <taxon>Bacteria</taxon>
        <taxon>Pseudomonadati</taxon>
        <taxon>Bacteroidota</taxon>
        <taxon>Cytophagia</taxon>
        <taxon>Cytophagales</taxon>
        <taxon>Spirosomataceae</taxon>
        <taxon>Larkinella</taxon>
    </lineage>
</organism>
<dbReference type="EMBL" id="JBHTLP010000008">
    <property type="protein sequence ID" value="MFD1142016.1"/>
    <property type="molecule type" value="Genomic_DNA"/>
</dbReference>
<dbReference type="RefSeq" id="WP_265992519.1">
    <property type="nucleotide sequence ID" value="NZ_CP110973.1"/>
</dbReference>
<comment type="caution">
    <text evidence="1">The sequence shown here is derived from an EMBL/GenBank/DDBJ whole genome shotgun (WGS) entry which is preliminary data.</text>
</comment>
<evidence type="ECO:0000313" key="2">
    <source>
        <dbReference type="Proteomes" id="UP001597116"/>
    </source>
</evidence>
<protein>
    <recommendedName>
        <fullName evidence="3">Secreted protein</fullName>
    </recommendedName>
</protein>
<proteinExistence type="predicted"/>
<evidence type="ECO:0008006" key="3">
    <source>
        <dbReference type="Google" id="ProtNLM"/>
    </source>
</evidence>
<name>A0ABW3Q9B6_9BACT</name>
<dbReference type="Proteomes" id="UP001597116">
    <property type="component" value="Unassembled WGS sequence"/>
</dbReference>